<dbReference type="InterPro" id="IPR052424">
    <property type="entry name" value="Kielin_Chordin-BMP_Reg"/>
</dbReference>
<dbReference type="InterPro" id="IPR001007">
    <property type="entry name" value="VWF_dom"/>
</dbReference>
<dbReference type="Pfam" id="PF00094">
    <property type="entry name" value="VWD"/>
    <property type="match status" value="1"/>
</dbReference>
<dbReference type="PROSITE" id="PS01208">
    <property type="entry name" value="VWFC_1"/>
    <property type="match status" value="1"/>
</dbReference>
<protein>
    <submittedName>
        <fullName evidence="7">BMP-binding endothelial regulator protein</fullName>
    </submittedName>
</protein>
<keyword evidence="2" id="KW-0964">Secreted</keyword>
<evidence type="ECO:0000256" key="3">
    <source>
        <dbReference type="ARBA" id="ARBA00022729"/>
    </source>
</evidence>
<feature type="chain" id="PRO_5040109751" evidence="4">
    <location>
        <begin position="32"/>
        <end position="607"/>
    </location>
</feature>
<dbReference type="Pfam" id="PF00093">
    <property type="entry name" value="VWC"/>
    <property type="match status" value="3"/>
</dbReference>
<evidence type="ECO:0000313" key="8">
    <source>
        <dbReference type="Proteomes" id="UP001152320"/>
    </source>
</evidence>
<dbReference type="PROSITE" id="PS51233">
    <property type="entry name" value="VWFD"/>
    <property type="match status" value="1"/>
</dbReference>
<feature type="domain" description="VWFC" evidence="5">
    <location>
        <begin position="288"/>
        <end position="352"/>
    </location>
</feature>
<name>A0A9Q0YB10_HOLLE</name>
<evidence type="ECO:0000256" key="1">
    <source>
        <dbReference type="ARBA" id="ARBA00004613"/>
    </source>
</evidence>
<dbReference type="AlphaFoldDB" id="A0A9Q0YB10"/>
<comment type="subcellular location">
    <subcellularLocation>
        <location evidence="1">Secreted</location>
    </subcellularLocation>
</comment>
<dbReference type="SMART" id="SM00214">
    <property type="entry name" value="VWC"/>
    <property type="match status" value="5"/>
</dbReference>
<dbReference type="InterPro" id="IPR001846">
    <property type="entry name" value="VWF_type-D"/>
</dbReference>
<evidence type="ECO:0000313" key="7">
    <source>
        <dbReference type="EMBL" id="KAJ8019447.1"/>
    </source>
</evidence>
<dbReference type="OrthoDB" id="6019304at2759"/>
<accession>A0A9Q0YB10</accession>
<dbReference type="PANTHER" id="PTHR46698">
    <property type="entry name" value="CROSSVEINLESS 2"/>
    <property type="match status" value="1"/>
</dbReference>
<dbReference type="Proteomes" id="UP001152320">
    <property type="component" value="Chromosome 23"/>
</dbReference>
<dbReference type="SMART" id="SM00216">
    <property type="entry name" value="VWD"/>
    <property type="match status" value="1"/>
</dbReference>
<organism evidence="7 8">
    <name type="scientific">Holothuria leucospilota</name>
    <name type="common">Black long sea cucumber</name>
    <name type="synonym">Mertensiothuria leucospilota</name>
    <dbReference type="NCBI Taxonomy" id="206669"/>
    <lineage>
        <taxon>Eukaryota</taxon>
        <taxon>Metazoa</taxon>
        <taxon>Echinodermata</taxon>
        <taxon>Eleutherozoa</taxon>
        <taxon>Echinozoa</taxon>
        <taxon>Holothuroidea</taxon>
        <taxon>Aspidochirotacea</taxon>
        <taxon>Aspidochirotida</taxon>
        <taxon>Holothuriidae</taxon>
        <taxon>Holothuria</taxon>
    </lineage>
</organism>
<dbReference type="PROSITE" id="PS50184">
    <property type="entry name" value="VWFC_2"/>
    <property type="match status" value="3"/>
</dbReference>
<gene>
    <name evidence="7" type="ORF">HOLleu_41052</name>
</gene>
<keyword evidence="8" id="KW-1185">Reference proteome</keyword>
<evidence type="ECO:0000259" key="5">
    <source>
        <dbReference type="PROSITE" id="PS50184"/>
    </source>
</evidence>
<keyword evidence="3 4" id="KW-0732">Signal</keyword>
<sequence>MATGKTPTWRRVGWLAPVGVLLASICSLVSSQIKGDFNKCEVEGAVIDFPVIRGNPCITCYCENGIVRCKKKSCAKLDDCALVLKSLEDDCCEQCKTCFLNGDFFESGQAWTTLDADTGQCQHFQCQEGVITGSRVQCEPQCEHPFHRDDSCCPVCPGCILNGVFLAEGETSYKQDDPCVECRCEEGGLSCFRRSCPVLSCPRYQMETPPGECCPKCTAQRRVFDLGNRCLFDGGVYEDAEIVFQDDCTLCTCLSATVMCQTTQCPTRYDCPQRLLIRDEGSCCPRCADCEVDGFVYKHNDVWQVSACETCRCSGGRVHCETNTCETAPSSCPGNMKQVLKTPEGECCPRCVERDGTCTVFGDPHYRTFDGRLFNFQGRCKYLLTADCTHNSFRIRVRNDGRGSVRASWSKTVFIHVSEHTITLLQGKKVRVNRTEIKVPFTETSLGHIDIENYIVKVNLNIGIKVLWDGDSFIEVTASPEFRGQLCGLCGDYDGDRHNDFRTFKGAVVKDVNVFASSWRIGSKADCNISEKNKLLPCRKNSTLKVQAKRDCRIIKSSAFDPCKGEVDQWVYYRGRKASSYSDIIGKKANGLSRFCLADEILYDGCL</sequence>
<dbReference type="SUPFAM" id="SSF57603">
    <property type="entry name" value="FnI-like domain"/>
    <property type="match status" value="5"/>
</dbReference>
<evidence type="ECO:0000256" key="2">
    <source>
        <dbReference type="ARBA" id="ARBA00022525"/>
    </source>
</evidence>
<dbReference type="PANTHER" id="PTHR46698:SF4">
    <property type="entry name" value="CROSSVEINLESS 2"/>
    <property type="match status" value="1"/>
</dbReference>
<dbReference type="GO" id="GO:0005576">
    <property type="term" value="C:extracellular region"/>
    <property type="evidence" value="ECO:0007669"/>
    <property type="project" value="UniProtKB-SubCell"/>
</dbReference>
<dbReference type="EMBL" id="JAIZAY010000023">
    <property type="protein sequence ID" value="KAJ8019447.1"/>
    <property type="molecule type" value="Genomic_DNA"/>
</dbReference>
<feature type="domain" description="VWFD" evidence="6">
    <location>
        <begin position="356"/>
        <end position="528"/>
    </location>
</feature>
<feature type="signal peptide" evidence="4">
    <location>
        <begin position="1"/>
        <end position="31"/>
    </location>
</feature>
<evidence type="ECO:0000256" key="4">
    <source>
        <dbReference type="SAM" id="SignalP"/>
    </source>
</evidence>
<dbReference type="SMART" id="SM00215">
    <property type="entry name" value="VWC_out"/>
    <property type="match status" value="3"/>
</dbReference>
<proteinExistence type="predicted"/>
<feature type="domain" description="VWFC" evidence="5">
    <location>
        <begin position="157"/>
        <end position="218"/>
    </location>
</feature>
<evidence type="ECO:0000259" key="6">
    <source>
        <dbReference type="PROSITE" id="PS51233"/>
    </source>
</evidence>
<dbReference type="Gene3D" id="6.20.200.20">
    <property type="match status" value="5"/>
</dbReference>
<reference evidence="7" key="1">
    <citation type="submission" date="2021-10" db="EMBL/GenBank/DDBJ databases">
        <title>Tropical sea cucumber genome reveals ecological adaptation and Cuvierian tubules defense mechanism.</title>
        <authorList>
            <person name="Chen T."/>
        </authorList>
    </citation>
    <scope>NUCLEOTIDE SEQUENCE</scope>
    <source>
        <strain evidence="7">Nanhai2018</strain>
        <tissue evidence="7">Muscle</tissue>
    </source>
</reference>
<feature type="domain" description="VWFC" evidence="5">
    <location>
        <begin position="228"/>
        <end position="288"/>
    </location>
</feature>
<comment type="caution">
    <text evidence="7">The sequence shown here is derived from an EMBL/GenBank/DDBJ whole genome shotgun (WGS) entry which is preliminary data.</text>
</comment>